<dbReference type="GO" id="GO:0016020">
    <property type="term" value="C:membrane"/>
    <property type="evidence" value="ECO:0007669"/>
    <property type="project" value="UniProtKB-SubCell"/>
</dbReference>
<evidence type="ECO:0000256" key="5">
    <source>
        <dbReference type="ARBA" id="ARBA00023136"/>
    </source>
</evidence>
<dbReference type="EMBL" id="WOCE01000005">
    <property type="protein sequence ID" value="KAE9614351.1"/>
    <property type="molecule type" value="Genomic_DNA"/>
</dbReference>
<dbReference type="InterPro" id="IPR027310">
    <property type="entry name" value="Profilin_CS"/>
</dbReference>
<evidence type="ECO:0000313" key="9">
    <source>
        <dbReference type="Proteomes" id="UP000447434"/>
    </source>
</evidence>
<evidence type="ECO:0000256" key="1">
    <source>
        <dbReference type="ARBA" id="ARBA00004141"/>
    </source>
</evidence>
<dbReference type="AlphaFoldDB" id="A0A6A4QK75"/>
<keyword evidence="3 6" id="KW-0812">Transmembrane</keyword>
<feature type="transmembrane region" description="Helical" evidence="6">
    <location>
        <begin position="12"/>
        <end position="32"/>
    </location>
</feature>
<keyword evidence="5 6" id="KW-0472">Membrane</keyword>
<evidence type="ECO:0000256" key="2">
    <source>
        <dbReference type="ARBA" id="ARBA00007635"/>
    </source>
</evidence>
<comment type="caution">
    <text evidence="8">The sequence shown here is derived from an EMBL/GenBank/DDBJ whole genome shotgun (WGS) entry which is preliminary data.</text>
</comment>
<gene>
    <name evidence="8" type="ORF">Lalb_Chr05g0226991</name>
</gene>
<feature type="transmembrane region" description="Helical" evidence="6">
    <location>
        <begin position="185"/>
        <end position="205"/>
    </location>
</feature>
<dbReference type="GO" id="GO:0022857">
    <property type="term" value="F:transmembrane transporter activity"/>
    <property type="evidence" value="ECO:0007669"/>
    <property type="project" value="InterPro"/>
</dbReference>
<dbReference type="Proteomes" id="UP000447434">
    <property type="component" value="Chromosome 5"/>
</dbReference>
<dbReference type="InterPro" id="IPR037185">
    <property type="entry name" value="EmrE-like"/>
</dbReference>
<comment type="similarity">
    <text evidence="2 6">Belongs to the drug/metabolite transporter (DMT) superfamily. Plant drug/metabolite exporter (P-DME) (TC 2.A.7.4) family.</text>
</comment>
<feature type="transmembrane region" description="Helical" evidence="6">
    <location>
        <begin position="104"/>
        <end position="126"/>
    </location>
</feature>
<feature type="transmembrane region" description="Helical" evidence="6">
    <location>
        <begin position="308"/>
        <end position="326"/>
    </location>
</feature>
<evidence type="ECO:0000259" key="7">
    <source>
        <dbReference type="Pfam" id="PF00892"/>
    </source>
</evidence>
<evidence type="ECO:0000256" key="4">
    <source>
        <dbReference type="ARBA" id="ARBA00022989"/>
    </source>
</evidence>
<dbReference type="Pfam" id="PF00892">
    <property type="entry name" value="EamA"/>
    <property type="match status" value="2"/>
</dbReference>
<feature type="transmembrane region" description="Helical" evidence="6">
    <location>
        <begin position="138"/>
        <end position="156"/>
    </location>
</feature>
<name>A0A6A4QK75_LUPAL</name>
<feature type="domain" description="EamA" evidence="7">
    <location>
        <begin position="17"/>
        <end position="154"/>
    </location>
</feature>
<feature type="transmembrane region" description="Helical" evidence="6">
    <location>
        <begin position="217"/>
        <end position="239"/>
    </location>
</feature>
<feature type="transmembrane region" description="Helical" evidence="6">
    <location>
        <begin position="38"/>
        <end position="64"/>
    </location>
</feature>
<dbReference type="GO" id="GO:0003779">
    <property type="term" value="F:actin binding"/>
    <property type="evidence" value="ECO:0007669"/>
    <property type="project" value="InterPro"/>
</dbReference>
<dbReference type="SUPFAM" id="SSF103481">
    <property type="entry name" value="Multidrug resistance efflux transporter EmrE"/>
    <property type="match status" value="2"/>
</dbReference>
<dbReference type="InterPro" id="IPR030184">
    <property type="entry name" value="WAT1-related"/>
</dbReference>
<accession>A0A6A4QK75</accession>
<dbReference type="PANTHER" id="PTHR31218">
    <property type="entry name" value="WAT1-RELATED PROTEIN"/>
    <property type="match status" value="1"/>
</dbReference>
<protein>
    <recommendedName>
        <fullName evidence="6">WAT1-related protein</fullName>
    </recommendedName>
</protein>
<evidence type="ECO:0000256" key="6">
    <source>
        <dbReference type="RuleBase" id="RU363077"/>
    </source>
</evidence>
<feature type="domain" description="EamA" evidence="7">
    <location>
        <begin position="201"/>
        <end position="325"/>
    </location>
</feature>
<reference evidence="9" key="1">
    <citation type="journal article" date="2020" name="Nat. Commun.">
        <title>Genome sequence of the cluster root forming white lupin.</title>
        <authorList>
            <person name="Hufnagel B."/>
            <person name="Marques A."/>
            <person name="Soriano A."/>
            <person name="Marques L."/>
            <person name="Divol F."/>
            <person name="Doumas P."/>
            <person name="Sallet E."/>
            <person name="Mancinotti D."/>
            <person name="Carrere S."/>
            <person name="Marande W."/>
            <person name="Arribat S."/>
            <person name="Keller J."/>
            <person name="Huneau C."/>
            <person name="Blein T."/>
            <person name="Aime D."/>
            <person name="Laguerre M."/>
            <person name="Taylor J."/>
            <person name="Schubert V."/>
            <person name="Nelson M."/>
            <person name="Geu-Flores F."/>
            <person name="Crespi M."/>
            <person name="Gallardo-Guerrero K."/>
            <person name="Delaux P.-M."/>
            <person name="Salse J."/>
            <person name="Berges H."/>
            <person name="Guyot R."/>
            <person name="Gouzy J."/>
            <person name="Peret B."/>
        </authorList>
    </citation>
    <scope>NUCLEOTIDE SEQUENCE [LARGE SCALE GENOMIC DNA]</scope>
    <source>
        <strain evidence="9">cv. Amiga</strain>
    </source>
</reference>
<dbReference type="OrthoDB" id="1727045at2759"/>
<keyword evidence="9" id="KW-1185">Reference proteome</keyword>
<proteinExistence type="inferred from homology"/>
<organism evidence="8 9">
    <name type="scientific">Lupinus albus</name>
    <name type="common">White lupine</name>
    <name type="synonym">Lupinus termis</name>
    <dbReference type="NCBI Taxonomy" id="3870"/>
    <lineage>
        <taxon>Eukaryota</taxon>
        <taxon>Viridiplantae</taxon>
        <taxon>Streptophyta</taxon>
        <taxon>Embryophyta</taxon>
        <taxon>Tracheophyta</taxon>
        <taxon>Spermatophyta</taxon>
        <taxon>Magnoliopsida</taxon>
        <taxon>eudicotyledons</taxon>
        <taxon>Gunneridae</taxon>
        <taxon>Pentapetalae</taxon>
        <taxon>rosids</taxon>
        <taxon>fabids</taxon>
        <taxon>Fabales</taxon>
        <taxon>Fabaceae</taxon>
        <taxon>Papilionoideae</taxon>
        <taxon>50 kb inversion clade</taxon>
        <taxon>genistoids sensu lato</taxon>
        <taxon>core genistoids</taxon>
        <taxon>Genisteae</taxon>
        <taxon>Lupinus</taxon>
    </lineage>
</organism>
<sequence>MARWQFYNDVLPFVAIVAIECIIVGVNVLYKAATLKGLSYYVFIVYSFSVSSIVLLFPLSFVLKRSRGLPPFKVSIFFKIFLLAALGFVAELCGVKGIQYASPTLSSTLSILVPAFTFVLAVSFRMEKLALRSKSTQAKIFGTILSIIGALIVVLYKGRTLLSDENPLQAPATHSLVSSLSQSKWVIGGSLLVVDYLLVPIMYILQASIMNQYPSEVIVVFTFCVCMTCISAPICLLLEPNWSAWKITPDIRLVAILCWGILITCLSSVVYAWGLHLKGPVYISIFKPASIVIAATLSVIFLGDALHFGTVLGAVILSLGFYAVIWGKAQEEEMSEEIEEGITESLPNSKTPLLKDSNVKNNSEIMYTNCP</sequence>
<dbReference type="PROSITE" id="PS00414">
    <property type="entry name" value="PROFILIN"/>
    <property type="match status" value="1"/>
</dbReference>
<evidence type="ECO:0000256" key="3">
    <source>
        <dbReference type="ARBA" id="ARBA00022692"/>
    </source>
</evidence>
<feature type="transmembrane region" description="Helical" evidence="6">
    <location>
        <begin position="251"/>
        <end position="274"/>
    </location>
</feature>
<evidence type="ECO:0000313" key="8">
    <source>
        <dbReference type="EMBL" id="KAE9614351.1"/>
    </source>
</evidence>
<comment type="subcellular location">
    <subcellularLocation>
        <location evidence="1 6">Membrane</location>
        <topology evidence="1 6">Multi-pass membrane protein</topology>
    </subcellularLocation>
</comment>
<feature type="transmembrane region" description="Helical" evidence="6">
    <location>
        <begin position="76"/>
        <end position="98"/>
    </location>
</feature>
<keyword evidence="4 6" id="KW-1133">Transmembrane helix</keyword>
<dbReference type="InterPro" id="IPR000620">
    <property type="entry name" value="EamA_dom"/>
</dbReference>
<feature type="transmembrane region" description="Helical" evidence="6">
    <location>
        <begin position="281"/>
        <end position="302"/>
    </location>
</feature>